<keyword evidence="3" id="KW-0804">Transcription</keyword>
<dbReference type="RefSeq" id="WP_341414238.1">
    <property type="nucleotide sequence ID" value="NZ_JBBPCC010000002.1"/>
</dbReference>
<evidence type="ECO:0000256" key="2">
    <source>
        <dbReference type="ARBA" id="ARBA00023125"/>
    </source>
</evidence>
<dbReference type="Gene3D" id="1.20.120.530">
    <property type="entry name" value="GntR ligand-binding domain-like"/>
    <property type="match status" value="1"/>
</dbReference>
<evidence type="ECO:0000313" key="6">
    <source>
        <dbReference type="Proteomes" id="UP001469365"/>
    </source>
</evidence>
<evidence type="ECO:0000259" key="4">
    <source>
        <dbReference type="SMART" id="SM00895"/>
    </source>
</evidence>
<dbReference type="SUPFAM" id="SSF48008">
    <property type="entry name" value="GntR ligand-binding domain-like"/>
    <property type="match status" value="1"/>
</dbReference>
<keyword evidence="1" id="KW-0805">Transcription regulation</keyword>
<dbReference type="Proteomes" id="UP001469365">
    <property type="component" value="Unassembled WGS sequence"/>
</dbReference>
<sequence length="258" mass="29086">MTNSLQASRLEYAVLSYLSQSDIPVGATTLVLVVGKKFGLSQATLGRKLMQFDDEGYTNLQGRKGRVLTGAGRERLEELERELRQQSHHSRLLQALNTDSHEALLDVLIVRRALEYEAAALAAEKATPEDVELLRESIRLQREVLADNRIPYEEDRAFHLLIAKTSRNQVLLHALQLVWQESLDLPATASIRRSVGSELVVDHERIASAIAERSPCRAGQEMVRHINQIIGDVEQYFIRKHEDEEPVDVSTFIGGKEQ</sequence>
<dbReference type="PANTHER" id="PTHR43537:SF5">
    <property type="entry name" value="UXU OPERON TRANSCRIPTIONAL REGULATOR"/>
    <property type="match status" value="1"/>
</dbReference>
<proteinExistence type="predicted"/>
<gene>
    <name evidence="5" type="ORF">WMW72_04560</name>
</gene>
<evidence type="ECO:0000256" key="1">
    <source>
        <dbReference type="ARBA" id="ARBA00023015"/>
    </source>
</evidence>
<dbReference type="InterPro" id="IPR008920">
    <property type="entry name" value="TF_FadR/GntR_C"/>
</dbReference>
<accession>A0ABU9DE93</accession>
<dbReference type="PANTHER" id="PTHR43537">
    <property type="entry name" value="TRANSCRIPTIONAL REGULATOR, GNTR FAMILY"/>
    <property type="match status" value="1"/>
</dbReference>
<feature type="domain" description="GntR C-terminal" evidence="4">
    <location>
        <begin position="106"/>
        <end position="228"/>
    </location>
</feature>
<keyword evidence="6" id="KW-1185">Reference proteome</keyword>
<evidence type="ECO:0000256" key="3">
    <source>
        <dbReference type="ARBA" id="ARBA00023163"/>
    </source>
</evidence>
<name>A0ABU9DE93_9BACL</name>
<dbReference type="InterPro" id="IPR011711">
    <property type="entry name" value="GntR_C"/>
</dbReference>
<protein>
    <submittedName>
        <fullName evidence="5">FCD domain-containing protein</fullName>
    </submittedName>
</protein>
<keyword evidence="2" id="KW-0238">DNA-binding</keyword>
<organism evidence="5 6">
    <name type="scientific">Paenibacillus filicis</name>
    <dbReference type="NCBI Taxonomy" id="669464"/>
    <lineage>
        <taxon>Bacteria</taxon>
        <taxon>Bacillati</taxon>
        <taxon>Bacillota</taxon>
        <taxon>Bacilli</taxon>
        <taxon>Bacillales</taxon>
        <taxon>Paenibacillaceae</taxon>
        <taxon>Paenibacillus</taxon>
    </lineage>
</organism>
<dbReference type="EMBL" id="JBBPCC010000002">
    <property type="protein sequence ID" value="MEK8127180.1"/>
    <property type="molecule type" value="Genomic_DNA"/>
</dbReference>
<comment type="caution">
    <text evidence="5">The sequence shown here is derived from an EMBL/GenBank/DDBJ whole genome shotgun (WGS) entry which is preliminary data.</text>
</comment>
<evidence type="ECO:0000313" key="5">
    <source>
        <dbReference type="EMBL" id="MEK8127180.1"/>
    </source>
</evidence>
<dbReference type="Pfam" id="PF07729">
    <property type="entry name" value="FCD"/>
    <property type="match status" value="1"/>
</dbReference>
<dbReference type="SMART" id="SM00895">
    <property type="entry name" value="FCD"/>
    <property type="match status" value="1"/>
</dbReference>
<reference evidence="5 6" key="1">
    <citation type="submission" date="2024-04" db="EMBL/GenBank/DDBJ databases">
        <title>draft genome sequnece of Paenibacillus filicis.</title>
        <authorList>
            <person name="Kim D.-U."/>
        </authorList>
    </citation>
    <scope>NUCLEOTIDE SEQUENCE [LARGE SCALE GENOMIC DNA]</scope>
    <source>
        <strain evidence="5 6">KACC14197</strain>
    </source>
</reference>